<dbReference type="EMBL" id="JACEUX010000002">
    <property type="protein sequence ID" value="MBA5246768.1"/>
    <property type="molecule type" value="Genomic_DNA"/>
</dbReference>
<accession>A0A7D7LLT4</accession>
<evidence type="ECO:0000313" key="6">
    <source>
        <dbReference type="EMBL" id="QMS97884.1"/>
    </source>
</evidence>
<evidence type="ECO:0000256" key="1">
    <source>
        <dbReference type="ARBA" id="ARBA00004442"/>
    </source>
</evidence>
<dbReference type="EMBL" id="CP059472">
    <property type="protein sequence ID" value="QMS97884.1"/>
    <property type="molecule type" value="Genomic_DNA"/>
</dbReference>
<dbReference type="AlphaFoldDB" id="A0A7D7LLT4"/>
<dbReference type="GO" id="GO:0009279">
    <property type="term" value="C:cell outer membrane"/>
    <property type="evidence" value="ECO:0007669"/>
    <property type="project" value="UniProtKB-SubCell"/>
</dbReference>
<feature type="domain" description="Outer membrane protein beta-barrel" evidence="4">
    <location>
        <begin position="291"/>
        <end position="706"/>
    </location>
</feature>
<dbReference type="KEGG" id="cbau:H1R16_09170"/>
<reference evidence="6" key="1">
    <citation type="submission" date="2020-07" db="EMBL/GenBank/DDBJ databases">
        <title>Chryseobacterium sp. CX-624.</title>
        <authorList>
            <person name="Yang C."/>
        </authorList>
    </citation>
    <scope>NUCLEOTIDE SEQUENCE</scope>
    <source>
        <strain evidence="6">CX-624</strain>
    </source>
</reference>
<name>A0A7D7LLT4_9FLAO</name>
<keyword evidence="3" id="KW-0998">Cell outer membrane</keyword>
<gene>
    <name evidence="6" type="ORF">H1R16_09170</name>
    <name evidence="5" type="ORF">H2507_06270</name>
</gene>
<keyword evidence="2" id="KW-0472">Membrane</keyword>
<dbReference type="Proteomes" id="UP000539710">
    <property type="component" value="Unassembled WGS sequence"/>
</dbReference>
<reference evidence="7" key="2">
    <citation type="submission" date="2020-07" db="EMBL/GenBank/DDBJ databases">
        <title>Chryseobacterium sp.cx-624.</title>
        <authorList>
            <person name="Yang C."/>
        </authorList>
    </citation>
    <scope>NUCLEOTIDE SEQUENCE [LARGE SCALE GENOMIC DNA]</scope>
    <source>
        <strain evidence="7">cx-624</strain>
    </source>
</reference>
<evidence type="ECO:0000256" key="2">
    <source>
        <dbReference type="ARBA" id="ARBA00023136"/>
    </source>
</evidence>
<dbReference type="InterPro" id="IPR036942">
    <property type="entry name" value="Beta-barrel_TonB_sf"/>
</dbReference>
<dbReference type="Pfam" id="PF14905">
    <property type="entry name" value="OMP_b-brl_3"/>
    <property type="match status" value="1"/>
</dbReference>
<dbReference type="Gene3D" id="2.40.170.20">
    <property type="entry name" value="TonB-dependent receptor, beta-barrel domain"/>
    <property type="match status" value="1"/>
</dbReference>
<evidence type="ECO:0000313" key="8">
    <source>
        <dbReference type="Proteomes" id="UP000539710"/>
    </source>
</evidence>
<evidence type="ECO:0000313" key="7">
    <source>
        <dbReference type="Proteomes" id="UP000515349"/>
    </source>
</evidence>
<reference evidence="8" key="3">
    <citation type="submission" date="2020-07" db="EMBL/GenBank/DDBJ databases">
        <title>Flavobacterium sp. xlx-214.</title>
        <authorList>
            <person name="Yang C."/>
        </authorList>
    </citation>
    <scope>NUCLEOTIDE SEQUENCE [LARGE SCALE GENOMIC DNA]</scope>
    <source>
        <strain evidence="8">CX-624</strain>
    </source>
</reference>
<dbReference type="PANTHER" id="PTHR40980">
    <property type="entry name" value="PLUG DOMAIN-CONTAINING PROTEIN"/>
    <property type="match status" value="1"/>
</dbReference>
<proteinExistence type="predicted"/>
<sequence>MKKQLTIAALLSLTFSYSQDTYQQDTSAVKEIKEVSITKKTFKKESDRFVYDVSRSPVAKGNTAFGILKATPLVSSTDDKTLKVLGKSNAVIFMNGRRTNMNAEAVVELLKNTPAENISKIEVITVPGSEFNVESSEAVINIVLKKKLDDGLNGNFRLTNHQDYYNQQSGAVSLNFRKNKLGISTHINGSNWQRRQYYSLQNGTVEYQNTSEGPIADPNLNLGGYLNMDYALTERQNIALSWNSWANRSYGSKGELFNTIITPAGTTFTKTINDEDARSYNNSLNLNYEIKTDSSGSKLNMNVAYLNYKRFQHNINSTFNSNTQRETLDLTNRFKQRAPQVIDNYAVTADYLHKFKNDLTVSVGGNFSKTETDNDTYFEKLNQASGIYIKDDNQSNHFIYQEQISGAYASAEKKIGGKFSGKLGLRLENTHSFGEILNSDLSIKRDYSNLLPFASISYDINEQNNISYSFSSRIRRPSFWELNPVRTYLTPTNYIQNNPFVKASEVYNNNFTYMFKQSYFFVVSHSLTKDDFSQIPLQNGDELRYIRTNYGDKVEFSATVGTQKSFFNSILTTNTNLGLQINRVDAFLDQDPITGDQFSPFIIDTHTNSLLIQTYNTLRLSSKKDWFLGVNYWYVGAHILNIGTLKPLSSLDISIKKIWNDWTFNLEATDLLRTNIVKVDDTQGNGNYNFVTNDQFNRGVQLSVTYSFGNKKIKGVRQIDDASKDAKSRTR</sequence>
<keyword evidence="6" id="KW-0675">Receptor</keyword>
<dbReference type="Proteomes" id="UP000515349">
    <property type="component" value="Chromosome"/>
</dbReference>
<dbReference type="RefSeq" id="WP_181886888.1">
    <property type="nucleotide sequence ID" value="NZ_CP059472.1"/>
</dbReference>
<dbReference type="SUPFAM" id="SSF56935">
    <property type="entry name" value="Porins"/>
    <property type="match status" value="1"/>
</dbReference>
<dbReference type="InterPro" id="IPR041700">
    <property type="entry name" value="OMP_b-brl_3"/>
</dbReference>
<evidence type="ECO:0000313" key="5">
    <source>
        <dbReference type="EMBL" id="MBA5246768.1"/>
    </source>
</evidence>
<evidence type="ECO:0000259" key="4">
    <source>
        <dbReference type="Pfam" id="PF14905"/>
    </source>
</evidence>
<keyword evidence="8" id="KW-1185">Reference proteome</keyword>
<dbReference type="PANTHER" id="PTHR40980:SF4">
    <property type="entry name" value="TONB-DEPENDENT RECEPTOR-LIKE BETA-BARREL DOMAIN-CONTAINING PROTEIN"/>
    <property type="match status" value="1"/>
</dbReference>
<comment type="subcellular location">
    <subcellularLocation>
        <location evidence="1">Cell outer membrane</location>
    </subcellularLocation>
</comment>
<evidence type="ECO:0000256" key="3">
    <source>
        <dbReference type="ARBA" id="ARBA00023237"/>
    </source>
</evidence>
<reference evidence="5" key="4">
    <citation type="submission" date="2020-07" db="EMBL/GenBank/DDBJ databases">
        <authorList>
            <person name="Yang C."/>
        </authorList>
    </citation>
    <scope>NUCLEOTIDE SEQUENCE</scope>
    <source>
        <strain evidence="5">Cx-624</strain>
    </source>
</reference>
<organism evidence="6 7">
    <name type="scientific">Marnyiella aurantia</name>
    <dbReference type="NCBI Taxonomy" id="2758037"/>
    <lineage>
        <taxon>Bacteria</taxon>
        <taxon>Pseudomonadati</taxon>
        <taxon>Bacteroidota</taxon>
        <taxon>Flavobacteriia</taxon>
        <taxon>Flavobacteriales</taxon>
        <taxon>Weeksellaceae</taxon>
        <taxon>Marnyiella</taxon>
    </lineage>
</organism>
<protein>
    <submittedName>
        <fullName evidence="6">TonB-dependent receptor</fullName>
    </submittedName>
</protein>